<reference evidence="1 2" key="1">
    <citation type="journal article" date="2022" name="Front. Microbiol.">
        <title>Male-killing mechanisms vary between Spiroplasma species.</title>
        <authorList>
            <person name="Arai H."/>
            <person name="Inoue M."/>
            <person name="Kageyama D."/>
        </authorList>
    </citation>
    <scope>NUCLEOTIDE SEQUENCE [LARGE SCALE GENOMIC DNA]</scope>
    <source>
        <strain evidence="2">sHm</strain>
    </source>
</reference>
<proteinExistence type="predicted"/>
<sequence length="168" mass="20285">MPYTKNVTSKYSLRLYEYLRSYLYMNAKTKRVPTYIHEWDFKQLSNILNLSLNSSYFKNIGDFKKRILEPVKKDLLKTDIIFTYELIKVGRKYSKIILNTHLDLEKFNAQNPELEKVPTKKEYKSFKEYDNKPNLKINNFEKQKNKIIEKPILSDEEVKKIMQDFDNH</sequence>
<dbReference type="RefSeq" id="WP_348774423.1">
    <property type="nucleotide sequence ID" value="NZ_AP026933.1"/>
</dbReference>
<evidence type="ECO:0000313" key="1">
    <source>
        <dbReference type="EMBL" id="BDT04559.1"/>
    </source>
</evidence>
<dbReference type="SUPFAM" id="SSF46785">
    <property type="entry name" value="Winged helix' DNA-binding domain"/>
    <property type="match status" value="1"/>
</dbReference>
<dbReference type="InterPro" id="IPR036390">
    <property type="entry name" value="WH_DNA-bd_sf"/>
</dbReference>
<accession>A0ABM8BXF2</accession>
<dbReference type="Gene3D" id="1.10.10.10">
    <property type="entry name" value="Winged helix-like DNA-binding domain superfamily/Winged helix DNA-binding domain"/>
    <property type="match status" value="1"/>
</dbReference>
<dbReference type="InterPro" id="IPR036388">
    <property type="entry name" value="WH-like_DNA-bd_sf"/>
</dbReference>
<evidence type="ECO:0000313" key="2">
    <source>
        <dbReference type="Proteomes" id="UP001163387"/>
    </source>
</evidence>
<dbReference type="EMBL" id="AP026933">
    <property type="protein sequence ID" value="BDT04559.1"/>
    <property type="molecule type" value="Genomic_DNA"/>
</dbReference>
<gene>
    <name evidence="1" type="ORF">SHM_22050</name>
</gene>
<dbReference type="Pfam" id="PF21205">
    <property type="entry name" value="Rep3_C"/>
    <property type="match status" value="1"/>
</dbReference>
<protein>
    <recommendedName>
        <fullName evidence="3">Initiator Rep protein domain-containing protein</fullName>
    </recommendedName>
</protein>
<dbReference type="Proteomes" id="UP001163387">
    <property type="component" value="Chromosome"/>
</dbReference>
<keyword evidence="2" id="KW-1185">Reference proteome</keyword>
<organism evidence="1 2">
    <name type="scientific">Spiroplasma ixodetis</name>
    <dbReference type="NCBI Taxonomy" id="2141"/>
    <lineage>
        <taxon>Bacteria</taxon>
        <taxon>Bacillati</taxon>
        <taxon>Mycoplasmatota</taxon>
        <taxon>Mollicutes</taxon>
        <taxon>Entomoplasmatales</taxon>
        <taxon>Spiroplasmataceae</taxon>
        <taxon>Spiroplasma</taxon>
    </lineage>
</organism>
<name>A0ABM8BXF2_9MOLU</name>
<evidence type="ECO:0008006" key="3">
    <source>
        <dbReference type="Google" id="ProtNLM"/>
    </source>
</evidence>